<proteinExistence type="predicted"/>
<dbReference type="AlphaFoldDB" id="A0A803PLU7"/>
<accession>A0A803PLU7</accession>
<evidence type="ECO:0000313" key="3">
    <source>
        <dbReference type="Proteomes" id="UP000596661"/>
    </source>
</evidence>
<dbReference type="EMBL" id="UZAU01000542">
    <property type="status" value="NOT_ANNOTATED_CDS"/>
    <property type="molecule type" value="Genomic_DNA"/>
</dbReference>
<evidence type="ECO:0000313" key="2">
    <source>
        <dbReference type="EnsemblPlants" id="cds.evm.model.05.1571"/>
    </source>
</evidence>
<dbReference type="Proteomes" id="UP000596661">
    <property type="component" value="Chromosome 5"/>
</dbReference>
<organism evidence="2 3">
    <name type="scientific">Cannabis sativa</name>
    <name type="common">Hemp</name>
    <name type="synonym">Marijuana</name>
    <dbReference type="NCBI Taxonomy" id="3483"/>
    <lineage>
        <taxon>Eukaryota</taxon>
        <taxon>Viridiplantae</taxon>
        <taxon>Streptophyta</taxon>
        <taxon>Embryophyta</taxon>
        <taxon>Tracheophyta</taxon>
        <taxon>Spermatophyta</taxon>
        <taxon>Magnoliopsida</taxon>
        <taxon>eudicotyledons</taxon>
        <taxon>Gunneridae</taxon>
        <taxon>Pentapetalae</taxon>
        <taxon>rosids</taxon>
        <taxon>fabids</taxon>
        <taxon>Rosales</taxon>
        <taxon>Cannabaceae</taxon>
        <taxon>Cannabis</taxon>
    </lineage>
</organism>
<evidence type="ECO:0000256" key="1">
    <source>
        <dbReference type="SAM" id="MobiDB-lite"/>
    </source>
</evidence>
<sequence>MKKTSPTEITAPTKTGENMHQRRSLSGRCLRLQLGNVYQRRGHGIVAIPNEASCVVACEARESPSSSEGKTENHHRLQKEELCTTVAWEWNPRTCRRRPQG</sequence>
<dbReference type="EnsemblPlants" id="evm.model.05.1571">
    <property type="protein sequence ID" value="cds.evm.model.05.1571"/>
    <property type="gene ID" value="evm.TU.05.1571"/>
</dbReference>
<reference evidence="2" key="1">
    <citation type="submission" date="2018-11" db="EMBL/GenBank/DDBJ databases">
        <authorList>
            <person name="Grassa J C."/>
        </authorList>
    </citation>
    <scope>NUCLEOTIDE SEQUENCE [LARGE SCALE GENOMIC DNA]</scope>
</reference>
<name>A0A803PLU7_CANSA</name>
<feature type="compositionally biased region" description="Polar residues" evidence="1">
    <location>
        <begin position="1"/>
        <end position="18"/>
    </location>
</feature>
<protein>
    <submittedName>
        <fullName evidence="2">Uncharacterized protein</fullName>
    </submittedName>
</protein>
<keyword evidence="3" id="KW-1185">Reference proteome</keyword>
<feature type="region of interest" description="Disordered" evidence="1">
    <location>
        <begin position="1"/>
        <end position="24"/>
    </location>
</feature>
<reference evidence="2" key="2">
    <citation type="submission" date="2021-03" db="UniProtKB">
        <authorList>
            <consortium name="EnsemblPlants"/>
        </authorList>
    </citation>
    <scope>IDENTIFICATION</scope>
</reference>
<dbReference type="Gramene" id="evm.model.05.1571">
    <property type="protein sequence ID" value="cds.evm.model.05.1571"/>
    <property type="gene ID" value="evm.TU.05.1571"/>
</dbReference>